<name>A0ACB9W034_CHAAC</name>
<evidence type="ECO:0000313" key="2">
    <source>
        <dbReference type="Proteomes" id="UP001057452"/>
    </source>
</evidence>
<accession>A0ACB9W034</accession>
<gene>
    <name evidence="1" type="ORF">KUCAC02_010521</name>
</gene>
<feature type="non-terminal residue" evidence="1">
    <location>
        <position position="1"/>
    </location>
</feature>
<keyword evidence="2" id="KW-1185">Reference proteome</keyword>
<sequence length="542" mass="60547">VNCILEAFGHAKTLKNNNSSRFIKLLTIQYCDKRKTLLRARVYAHMLEKSRLVHLPPQQHSFNIFHLMAEGQSPEENSALYLNNVLAHRYLSGRLPGENPPVAEASTESRERLTAVKHALRALCFNKQLLERGQCLPVTFPPVFLLGSLPALAKGQPFTCLVSLLVVCSGDLSNALISTFSDLSTRRHTVEMSEQYRDQLAKAIYGRLFSYLVNSTNEYLQGQDDSIGDPALEIGILDIFGFEEFERNGFEQLCVNMTNERLRQYVSEVLFQQEQAECLQEGIAMETPPTPATSQPSWTSFFRYVAGLDRFSPKPQGLLCVLDEESQSLRPAEQSLYKRLSAQLDSCPTHGLSLTTKDGNGNPPPKDQGPAFTVSHYAGQDATILLSLSQCPPTAPEVPDLSKILKKKGSSSFLQRLERCGPITVAVQLRNTLSEVMSKLQACTPHFVECVRPNTSGQPERFDSSHVSTQLQYIGVLEMVRMIRYGYPVRLSFPGFLSRYKDLVVPTLGDEKKLSPEERCRSTAVVSECVTLQMGSSKVFLR</sequence>
<dbReference type="Proteomes" id="UP001057452">
    <property type="component" value="Chromosome 21"/>
</dbReference>
<protein>
    <submittedName>
        <fullName evidence="1">Uncharacterized protein</fullName>
    </submittedName>
</protein>
<comment type="caution">
    <text evidence="1">The sequence shown here is derived from an EMBL/GenBank/DDBJ whole genome shotgun (WGS) entry which is preliminary data.</text>
</comment>
<reference evidence="1" key="1">
    <citation type="submission" date="2022-05" db="EMBL/GenBank/DDBJ databases">
        <title>Chromosome-level genome of Chaenocephalus aceratus.</title>
        <authorList>
            <person name="Park H."/>
        </authorList>
    </citation>
    <scope>NUCLEOTIDE SEQUENCE</scope>
    <source>
        <strain evidence="1">KU_202001</strain>
    </source>
</reference>
<dbReference type="EMBL" id="CM043805">
    <property type="protein sequence ID" value="KAI4805928.1"/>
    <property type="molecule type" value="Genomic_DNA"/>
</dbReference>
<proteinExistence type="predicted"/>
<evidence type="ECO:0000313" key="1">
    <source>
        <dbReference type="EMBL" id="KAI4805928.1"/>
    </source>
</evidence>
<organism evidence="1 2">
    <name type="scientific">Chaenocephalus aceratus</name>
    <name type="common">Blackfin icefish</name>
    <name type="synonym">Chaenichthys aceratus</name>
    <dbReference type="NCBI Taxonomy" id="36190"/>
    <lineage>
        <taxon>Eukaryota</taxon>
        <taxon>Metazoa</taxon>
        <taxon>Chordata</taxon>
        <taxon>Craniata</taxon>
        <taxon>Vertebrata</taxon>
        <taxon>Euteleostomi</taxon>
        <taxon>Actinopterygii</taxon>
        <taxon>Neopterygii</taxon>
        <taxon>Teleostei</taxon>
        <taxon>Neoteleostei</taxon>
        <taxon>Acanthomorphata</taxon>
        <taxon>Eupercaria</taxon>
        <taxon>Perciformes</taxon>
        <taxon>Notothenioidei</taxon>
        <taxon>Channichthyidae</taxon>
        <taxon>Chaenocephalus</taxon>
    </lineage>
</organism>
<feature type="non-terminal residue" evidence="1">
    <location>
        <position position="542"/>
    </location>
</feature>